<dbReference type="Pfam" id="PF00656">
    <property type="entry name" value="Peptidase_C14"/>
    <property type="match status" value="1"/>
</dbReference>
<accession>A0A1I6G9H7</accession>
<name>A0A1I6G9H7_9RHOB</name>
<feature type="region of interest" description="Disordered" evidence="1">
    <location>
        <begin position="436"/>
        <end position="483"/>
    </location>
</feature>
<evidence type="ECO:0000313" key="3">
    <source>
        <dbReference type="EMBL" id="SFR38810.1"/>
    </source>
</evidence>
<proteinExistence type="predicted"/>
<dbReference type="Gene3D" id="3.40.50.1460">
    <property type="match status" value="1"/>
</dbReference>
<dbReference type="EMBL" id="FOYO01000001">
    <property type="protein sequence ID" value="SFR38810.1"/>
    <property type="molecule type" value="Genomic_DNA"/>
</dbReference>
<feature type="domain" description="Caspase family p20" evidence="2">
    <location>
        <begin position="37"/>
        <end position="166"/>
    </location>
</feature>
<dbReference type="InterPro" id="IPR036365">
    <property type="entry name" value="PGBD-like_sf"/>
</dbReference>
<dbReference type="Proteomes" id="UP000199658">
    <property type="component" value="Unassembled WGS sequence"/>
</dbReference>
<organism evidence="3 4">
    <name type="scientific">Litoreibacter janthinus</name>
    <dbReference type="NCBI Taxonomy" id="670154"/>
    <lineage>
        <taxon>Bacteria</taxon>
        <taxon>Pseudomonadati</taxon>
        <taxon>Pseudomonadota</taxon>
        <taxon>Alphaproteobacteria</taxon>
        <taxon>Rhodobacterales</taxon>
        <taxon>Roseobacteraceae</taxon>
        <taxon>Litoreibacter</taxon>
    </lineage>
</organism>
<feature type="compositionally biased region" description="Low complexity" evidence="1">
    <location>
        <begin position="436"/>
        <end position="469"/>
    </location>
</feature>
<sequence>MGPTYRASACREALQFAIVLMATLLLALPLLAQDGGSGRIALIIGNGAYENVAELRNPRNDSADLAASLTAAGFQVDLHLDQDQGKMLDTLRAFRRKADRAEIALIYYAGHGIEIDRQNYLLPVDAVLETDADVNFEAVKLETMVFAASGATRLSMVVVDACRNNPFASSMKRTNASRSIGRGLSAIEPTKNTLVAYAAKEGTTAADGIGRNSPYATALIDALGQRDLEVGLMMRRVRDSVLKATAGKQEPFVYGSLSADPIYLNDTRGIAPGTTIIDTSEGRVEDVPTANAAEIVFWKSIADTTKPSLLEAYLDLYPDGFFAELANAKIELLGGATPPPQKVATAAPFETLAPVIAEDRALSRDELVELQERLSSLGHALGSADGVAGRRTKAAIREYEQAEGRPVLGLASLPVLKALRDKVSEAELKDWRARKAASVTKAKTAAPKPAKAAARPKQVTQPKVVAPKATAPPPPKVVAKKVTPKPSNKYTQFCGANRQCGTAECRSGDSGQFFKKTRNCKFCSLYSQRCR</sequence>
<evidence type="ECO:0000313" key="4">
    <source>
        <dbReference type="Proteomes" id="UP000199658"/>
    </source>
</evidence>
<dbReference type="InterPro" id="IPR029030">
    <property type="entry name" value="Caspase-like_dom_sf"/>
</dbReference>
<dbReference type="SUPFAM" id="SSF47090">
    <property type="entry name" value="PGBD-like"/>
    <property type="match status" value="1"/>
</dbReference>
<keyword evidence="4" id="KW-1185">Reference proteome</keyword>
<dbReference type="InterPro" id="IPR036366">
    <property type="entry name" value="PGBDSf"/>
</dbReference>
<dbReference type="GO" id="GO:0004197">
    <property type="term" value="F:cysteine-type endopeptidase activity"/>
    <property type="evidence" value="ECO:0007669"/>
    <property type="project" value="InterPro"/>
</dbReference>
<evidence type="ECO:0000256" key="1">
    <source>
        <dbReference type="SAM" id="MobiDB-lite"/>
    </source>
</evidence>
<dbReference type="PANTHER" id="PTHR22576">
    <property type="entry name" value="MUCOSA ASSOCIATED LYMPHOID TISSUE LYMPHOMA TRANSLOCATION PROTEIN 1/PARACASPASE"/>
    <property type="match status" value="1"/>
</dbReference>
<dbReference type="InterPro" id="IPR001309">
    <property type="entry name" value="Pept_C14_p20"/>
</dbReference>
<gene>
    <name evidence="3" type="ORF">SAMN04488002_1099</name>
</gene>
<dbReference type="PROSITE" id="PS50208">
    <property type="entry name" value="CASPASE_P20"/>
    <property type="match status" value="1"/>
</dbReference>
<dbReference type="GO" id="GO:0006508">
    <property type="term" value="P:proteolysis"/>
    <property type="evidence" value="ECO:0007669"/>
    <property type="project" value="InterPro"/>
</dbReference>
<dbReference type="Gene3D" id="1.10.101.10">
    <property type="entry name" value="PGBD-like superfamily/PGBD"/>
    <property type="match status" value="1"/>
</dbReference>
<protein>
    <submittedName>
        <fullName evidence="3">Putative peptidoglycan binding domain-containing protein</fullName>
    </submittedName>
</protein>
<dbReference type="Pfam" id="PF01471">
    <property type="entry name" value="PG_binding_1"/>
    <property type="match status" value="1"/>
</dbReference>
<dbReference type="SUPFAM" id="SSF52129">
    <property type="entry name" value="Caspase-like"/>
    <property type="match status" value="1"/>
</dbReference>
<dbReference type="InterPro" id="IPR052039">
    <property type="entry name" value="Caspase-related_regulators"/>
</dbReference>
<dbReference type="PANTHER" id="PTHR22576:SF37">
    <property type="entry name" value="MUCOSA-ASSOCIATED LYMPHOID TISSUE LYMPHOMA TRANSLOCATION PROTEIN 1"/>
    <property type="match status" value="1"/>
</dbReference>
<evidence type="ECO:0000259" key="2">
    <source>
        <dbReference type="PROSITE" id="PS50208"/>
    </source>
</evidence>
<dbReference type="InterPro" id="IPR002477">
    <property type="entry name" value="Peptidoglycan-bd-like"/>
</dbReference>
<dbReference type="AlphaFoldDB" id="A0A1I6G9H7"/>
<dbReference type="InterPro" id="IPR011600">
    <property type="entry name" value="Pept_C14_caspase"/>
</dbReference>
<reference evidence="4" key="1">
    <citation type="submission" date="2016-10" db="EMBL/GenBank/DDBJ databases">
        <authorList>
            <person name="Varghese N."/>
            <person name="Submissions S."/>
        </authorList>
    </citation>
    <scope>NUCLEOTIDE SEQUENCE [LARGE SCALE GENOMIC DNA]</scope>
    <source>
        <strain evidence="4">DSM 26921</strain>
    </source>
</reference>